<dbReference type="InParanoid" id="A0A2H3C9J3"/>
<feature type="compositionally biased region" description="Basic and acidic residues" evidence="1">
    <location>
        <begin position="27"/>
        <end position="36"/>
    </location>
</feature>
<dbReference type="OrthoDB" id="2949808at2759"/>
<evidence type="ECO:0000313" key="2">
    <source>
        <dbReference type="EMBL" id="PBK79749.1"/>
    </source>
</evidence>
<evidence type="ECO:0000256" key="1">
    <source>
        <dbReference type="SAM" id="MobiDB-lite"/>
    </source>
</evidence>
<reference evidence="3" key="1">
    <citation type="journal article" date="2017" name="Nat. Ecol. Evol.">
        <title>Genome expansion and lineage-specific genetic innovations in the forest pathogenic fungi Armillaria.</title>
        <authorList>
            <person name="Sipos G."/>
            <person name="Prasanna A.N."/>
            <person name="Walter M.C."/>
            <person name="O'Connor E."/>
            <person name="Balint B."/>
            <person name="Krizsan K."/>
            <person name="Kiss B."/>
            <person name="Hess J."/>
            <person name="Varga T."/>
            <person name="Slot J."/>
            <person name="Riley R."/>
            <person name="Boka B."/>
            <person name="Rigling D."/>
            <person name="Barry K."/>
            <person name="Lee J."/>
            <person name="Mihaltcheva S."/>
            <person name="LaButti K."/>
            <person name="Lipzen A."/>
            <person name="Waldron R."/>
            <person name="Moloney N.M."/>
            <person name="Sperisen C."/>
            <person name="Kredics L."/>
            <person name="Vagvoelgyi C."/>
            <person name="Patrignani A."/>
            <person name="Fitzpatrick D."/>
            <person name="Nagy I."/>
            <person name="Doyle S."/>
            <person name="Anderson J.B."/>
            <person name="Grigoriev I.V."/>
            <person name="Gueldener U."/>
            <person name="Muensterkoetter M."/>
            <person name="Nagy L.G."/>
        </authorList>
    </citation>
    <scope>NUCLEOTIDE SEQUENCE [LARGE SCALE GENOMIC DNA]</scope>
    <source>
        <strain evidence="3">Ar21-2</strain>
    </source>
</reference>
<feature type="non-terminal residue" evidence="2">
    <location>
        <position position="1"/>
    </location>
</feature>
<gene>
    <name evidence="2" type="ORF">ARMGADRAFT_1021348</name>
</gene>
<name>A0A2H3C9J3_ARMGA</name>
<protein>
    <submittedName>
        <fullName evidence="2">Uncharacterized protein</fullName>
    </submittedName>
</protein>
<feature type="region of interest" description="Disordered" evidence="1">
    <location>
        <begin position="16"/>
        <end position="78"/>
    </location>
</feature>
<accession>A0A2H3C9J3</accession>
<dbReference type="Proteomes" id="UP000217790">
    <property type="component" value="Unassembled WGS sequence"/>
</dbReference>
<evidence type="ECO:0000313" key="3">
    <source>
        <dbReference type="Proteomes" id="UP000217790"/>
    </source>
</evidence>
<keyword evidence="3" id="KW-1185">Reference proteome</keyword>
<dbReference type="AlphaFoldDB" id="A0A2H3C9J3"/>
<organism evidence="2 3">
    <name type="scientific">Armillaria gallica</name>
    <name type="common">Bulbous honey fungus</name>
    <name type="synonym">Armillaria bulbosa</name>
    <dbReference type="NCBI Taxonomy" id="47427"/>
    <lineage>
        <taxon>Eukaryota</taxon>
        <taxon>Fungi</taxon>
        <taxon>Dikarya</taxon>
        <taxon>Basidiomycota</taxon>
        <taxon>Agaricomycotina</taxon>
        <taxon>Agaricomycetes</taxon>
        <taxon>Agaricomycetidae</taxon>
        <taxon>Agaricales</taxon>
        <taxon>Marasmiineae</taxon>
        <taxon>Physalacriaceae</taxon>
        <taxon>Armillaria</taxon>
    </lineage>
</organism>
<proteinExistence type="predicted"/>
<sequence>NLKARHRHFLNYPITREAVSKSNRGHQHPDRIDYRPETSLPVTGDADVPKAEDDIASNAGPSIPHLSIAPTAAPSTKA</sequence>
<dbReference type="EMBL" id="KZ293761">
    <property type="protein sequence ID" value="PBK79749.1"/>
    <property type="molecule type" value="Genomic_DNA"/>
</dbReference>